<evidence type="ECO:0000313" key="1">
    <source>
        <dbReference type="EMBL" id="TFY83557.1"/>
    </source>
</evidence>
<evidence type="ECO:0000313" key="2">
    <source>
        <dbReference type="Proteomes" id="UP000298061"/>
    </source>
</evidence>
<evidence type="ECO:0008006" key="3">
    <source>
        <dbReference type="Google" id="ProtNLM"/>
    </source>
</evidence>
<comment type="caution">
    <text evidence="1">The sequence shown here is derived from an EMBL/GenBank/DDBJ whole genome shotgun (WGS) entry which is preliminary data.</text>
</comment>
<gene>
    <name evidence="1" type="ORF">EWM64_g464</name>
</gene>
<keyword evidence="2" id="KW-1185">Reference proteome</keyword>
<protein>
    <recommendedName>
        <fullName evidence="3">Cleavage/polyadenylation specificity factor A subunit C-terminal domain-containing protein</fullName>
    </recommendedName>
</protein>
<reference evidence="1 2" key="1">
    <citation type="submission" date="2019-02" db="EMBL/GenBank/DDBJ databases">
        <title>Genome sequencing of the rare red list fungi Hericium alpestre (H. flagellum).</title>
        <authorList>
            <person name="Buettner E."/>
            <person name="Kellner H."/>
        </authorList>
    </citation>
    <scope>NUCLEOTIDE SEQUENCE [LARGE SCALE GENOMIC DNA]</scope>
    <source>
        <strain evidence="1 2">DSM 108284</strain>
    </source>
</reference>
<accession>A0A4Z0AB32</accession>
<dbReference type="AlphaFoldDB" id="A0A4Z0AB32"/>
<organism evidence="1 2">
    <name type="scientific">Hericium alpestre</name>
    <dbReference type="NCBI Taxonomy" id="135208"/>
    <lineage>
        <taxon>Eukaryota</taxon>
        <taxon>Fungi</taxon>
        <taxon>Dikarya</taxon>
        <taxon>Basidiomycota</taxon>
        <taxon>Agaricomycotina</taxon>
        <taxon>Agaricomycetes</taxon>
        <taxon>Russulales</taxon>
        <taxon>Hericiaceae</taxon>
        <taxon>Hericium</taxon>
    </lineage>
</organism>
<dbReference type="EMBL" id="SFCI01000022">
    <property type="protein sequence ID" value="TFY83557.1"/>
    <property type="molecule type" value="Genomic_DNA"/>
</dbReference>
<name>A0A4Z0AB32_9AGAM</name>
<sequence length="382" mass="42691">MISAYAFDTHAVIEDIVIDPEQHLLVIVAVSVGVYDVERYVPSKYEIHLLALETNALVPHQHPAACRPIISGDQRAWKYLLSLCGDVVALTYRLTDNTLGFMLWNWKSGQCLLTSALLGLAGVSLTSDFVLLSPGLLLLSSIKANIITVVAYGDMLVDYERFRRFKVLMHLRLPELVRPLDALEFCTTGVSQFLRGDPLLTMSRVFGLTMLAKSHWKYRLCLIIDTRMISVMAAKYELLSRFGPISAPPIIGWENWGPAYSRLFSLASLSSFPDGTRTVCRVSTNPLKAPFAAQILDFNVRAQVRKAAGSTARTPFRLVKEPTQLSVPGVFRHTVTTGLPYYTAPVPGSSPDRYVEFMIADQRLLCWNQFIEDEGNVDVYIL</sequence>
<dbReference type="Proteomes" id="UP000298061">
    <property type="component" value="Unassembled WGS sequence"/>
</dbReference>
<proteinExistence type="predicted"/>